<gene>
    <name evidence="2" type="ORF">LSTR_LSTR015429</name>
</gene>
<protein>
    <submittedName>
        <fullName evidence="2">Uncharacterized protein</fullName>
    </submittedName>
</protein>
<evidence type="ECO:0000313" key="2">
    <source>
        <dbReference type="EMBL" id="RZF42715.1"/>
    </source>
</evidence>
<reference evidence="2 3" key="1">
    <citation type="journal article" date="2017" name="Gigascience">
        <title>Genome sequence of the small brown planthopper, Laodelphax striatellus.</title>
        <authorList>
            <person name="Zhu J."/>
            <person name="Jiang F."/>
            <person name="Wang X."/>
            <person name="Yang P."/>
            <person name="Bao Y."/>
            <person name="Zhao W."/>
            <person name="Wang W."/>
            <person name="Lu H."/>
            <person name="Wang Q."/>
            <person name="Cui N."/>
            <person name="Li J."/>
            <person name="Chen X."/>
            <person name="Luo L."/>
            <person name="Yu J."/>
            <person name="Kang L."/>
            <person name="Cui F."/>
        </authorList>
    </citation>
    <scope>NUCLEOTIDE SEQUENCE [LARGE SCALE GENOMIC DNA]</scope>
    <source>
        <strain evidence="2">Lst14</strain>
    </source>
</reference>
<comment type="caution">
    <text evidence="2">The sequence shown here is derived from an EMBL/GenBank/DDBJ whole genome shotgun (WGS) entry which is preliminary data.</text>
</comment>
<dbReference type="InParanoid" id="A0A482X9R5"/>
<dbReference type="Proteomes" id="UP000291343">
    <property type="component" value="Unassembled WGS sequence"/>
</dbReference>
<accession>A0A482X9R5</accession>
<sequence>MQAMGEQMKSIPLFGSVAAPLMNLGVQLTGMPRGLTASGFNMGRQGFNGLFGLFGVPAGSTKNSLKPEYSESRSKHRGGYQR</sequence>
<name>A0A482X9R5_LAOST</name>
<feature type="region of interest" description="Disordered" evidence="1">
    <location>
        <begin position="59"/>
        <end position="82"/>
    </location>
</feature>
<organism evidence="2 3">
    <name type="scientific">Laodelphax striatellus</name>
    <name type="common">Small brown planthopper</name>
    <name type="synonym">Delphax striatella</name>
    <dbReference type="NCBI Taxonomy" id="195883"/>
    <lineage>
        <taxon>Eukaryota</taxon>
        <taxon>Metazoa</taxon>
        <taxon>Ecdysozoa</taxon>
        <taxon>Arthropoda</taxon>
        <taxon>Hexapoda</taxon>
        <taxon>Insecta</taxon>
        <taxon>Pterygota</taxon>
        <taxon>Neoptera</taxon>
        <taxon>Paraneoptera</taxon>
        <taxon>Hemiptera</taxon>
        <taxon>Auchenorrhyncha</taxon>
        <taxon>Fulgoroidea</taxon>
        <taxon>Delphacidae</taxon>
        <taxon>Criomorphinae</taxon>
        <taxon>Laodelphax</taxon>
    </lineage>
</organism>
<dbReference type="AlphaFoldDB" id="A0A482X9R5"/>
<proteinExistence type="predicted"/>
<evidence type="ECO:0000256" key="1">
    <source>
        <dbReference type="SAM" id="MobiDB-lite"/>
    </source>
</evidence>
<keyword evidence="3" id="KW-1185">Reference proteome</keyword>
<evidence type="ECO:0000313" key="3">
    <source>
        <dbReference type="Proteomes" id="UP000291343"/>
    </source>
</evidence>
<dbReference type="EMBL" id="QKKF02014654">
    <property type="protein sequence ID" value="RZF42715.1"/>
    <property type="molecule type" value="Genomic_DNA"/>
</dbReference>